<protein>
    <submittedName>
        <fullName evidence="1">Uncharacterized protein</fullName>
    </submittedName>
</protein>
<dbReference type="Proteomes" id="UP000324222">
    <property type="component" value="Unassembled WGS sequence"/>
</dbReference>
<evidence type="ECO:0000313" key="2">
    <source>
        <dbReference type="Proteomes" id="UP000324222"/>
    </source>
</evidence>
<dbReference type="AlphaFoldDB" id="A0A5B7FR17"/>
<reference evidence="1 2" key="1">
    <citation type="submission" date="2019-05" db="EMBL/GenBank/DDBJ databases">
        <title>Another draft genome of Portunus trituberculatus and its Hox gene families provides insights of decapod evolution.</title>
        <authorList>
            <person name="Jeong J.-H."/>
            <person name="Song I."/>
            <person name="Kim S."/>
            <person name="Choi T."/>
            <person name="Kim D."/>
            <person name="Ryu S."/>
            <person name="Kim W."/>
        </authorList>
    </citation>
    <scope>NUCLEOTIDE SEQUENCE [LARGE SCALE GENOMIC DNA]</scope>
    <source>
        <tissue evidence="1">Muscle</tissue>
    </source>
</reference>
<name>A0A5B7FR17_PORTR</name>
<evidence type="ECO:0000313" key="1">
    <source>
        <dbReference type="EMBL" id="MPC47719.1"/>
    </source>
</evidence>
<gene>
    <name evidence="1" type="ORF">E2C01_041474</name>
</gene>
<organism evidence="1 2">
    <name type="scientific">Portunus trituberculatus</name>
    <name type="common">Swimming crab</name>
    <name type="synonym">Neptunus trituberculatus</name>
    <dbReference type="NCBI Taxonomy" id="210409"/>
    <lineage>
        <taxon>Eukaryota</taxon>
        <taxon>Metazoa</taxon>
        <taxon>Ecdysozoa</taxon>
        <taxon>Arthropoda</taxon>
        <taxon>Crustacea</taxon>
        <taxon>Multicrustacea</taxon>
        <taxon>Malacostraca</taxon>
        <taxon>Eumalacostraca</taxon>
        <taxon>Eucarida</taxon>
        <taxon>Decapoda</taxon>
        <taxon>Pleocyemata</taxon>
        <taxon>Brachyura</taxon>
        <taxon>Eubrachyura</taxon>
        <taxon>Portunoidea</taxon>
        <taxon>Portunidae</taxon>
        <taxon>Portuninae</taxon>
        <taxon>Portunus</taxon>
    </lineage>
</organism>
<keyword evidence="2" id="KW-1185">Reference proteome</keyword>
<sequence>MPRVPYSPPAFHSLSQHSPTSHSLPQLLPYLIQPLPLSTAPPHPPTAFLIPNTASPSILQPPTASPQPPIVSDIRITASPSILQPLTASHSFCHTYYSLSQHSPALHSLPEPLAWLLPASPHLVQPLPAFSSLPQLPIVSAMASIHLPYLLQLLLAFSSLPTACHSLSKPLSASHSLLYGFW</sequence>
<comment type="caution">
    <text evidence="1">The sequence shown here is derived from an EMBL/GenBank/DDBJ whole genome shotgun (WGS) entry which is preliminary data.</text>
</comment>
<proteinExistence type="predicted"/>
<dbReference type="EMBL" id="VSRR010007887">
    <property type="protein sequence ID" value="MPC47719.1"/>
    <property type="molecule type" value="Genomic_DNA"/>
</dbReference>
<accession>A0A5B7FR17</accession>